<dbReference type="GO" id="GO:0003676">
    <property type="term" value="F:nucleic acid binding"/>
    <property type="evidence" value="ECO:0007669"/>
    <property type="project" value="InterPro"/>
</dbReference>
<dbReference type="PANTHER" id="PTHR34039">
    <property type="entry name" value="UPF0102 PROTEIN YRAN"/>
    <property type="match status" value="1"/>
</dbReference>
<proteinExistence type="inferred from homology"/>
<evidence type="ECO:0000313" key="4">
    <source>
        <dbReference type="Proteomes" id="UP000272503"/>
    </source>
</evidence>
<dbReference type="RefSeq" id="WP_121649042.1">
    <property type="nucleotide sequence ID" value="NZ_RCUX01000008.1"/>
</dbReference>
<evidence type="ECO:0000313" key="3">
    <source>
        <dbReference type="EMBL" id="RLP75039.1"/>
    </source>
</evidence>
<dbReference type="Proteomes" id="UP000272503">
    <property type="component" value="Unassembled WGS sequence"/>
</dbReference>
<dbReference type="Gene3D" id="3.40.1350.10">
    <property type="match status" value="1"/>
</dbReference>
<evidence type="ECO:0000256" key="2">
    <source>
        <dbReference type="HAMAP-Rule" id="MF_00048"/>
    </source>
</evidence>
<dbReference type="InterPro" id="IPR011335">
    <property type="entry name" value="Restrct_endonuc-II-like"/>
</dbReference>
<dbReference type="NCBIfam" id="NF009154">
    <property type="entry name" value="PRK12497.3-3"/>
    <property type="match status" value="1"/>
</dbReference>
<protein>
    <recommendedName>
        <fullName evidence="2">UPF0102 protein D9V32_11505</fullName>
    </recommendedName>
</protein>
<comment type="caution">
    <text evidence="3">The sequence shown here is derived from an EMBL/GenBank/DDBJ whole genome shotgun (WGS) entry which is preliminary data.</text>
</comment>
<dbReference type="OrthoDB" id="9794876at2"/>
<accession>A0A3L7A417</accession>
<name>A0A3L7A417_9MICO</name>
<reference evidence="3 4" key="1">
    <citation type="submission" date="2018-10" db="EMBL/GenBank/DDBJ databases">
        <authorList>
            <person name="Li J."/>
        </authorList>
    </citation>
    <scope>NUCLEOTIDE SEQUENCE [LARGE SCALE GENOMIC DNA]</scope>
    <source>
        <strain evidence="3 4">IF 016277</strain>
    </source>
</reference>
<dbReference type="CDD" id="cd20736">
    <property type="entry name" value="PoNe_Nuclease"/>
    <property type="match status" value="1"/>
</dbReference>
<dbReference type="EMBL" id="RCUX01000008">
    <property type="protein sequence ID" value="RLP75039.1"/>
    <property type="molecule type" value="Genomic_DNA"/>
</dbReference>
<dbReference type="SUPFAM" id="SSF52980">
    <property type="entry name" value="Restriction endonuclease-like"/>
    <property type="match status" value="1"/>
</dbReference>
<sequence length="118" mass="12948">MANQDVGRDGENLAVEYLSAHGFEIVERNWRCIAGEVDIIARDGTTGVIAMVEVKTRRGLLAGHPFEAITAKKLARMNAVGVHWREQAGLHERVQLDVIGIILRGAGPAEIEHLRDIS</sequence>
<keyword evidence="4" id="KW-1185">Reference proteome</keyword>
<organism evidence="3 4">
    <name type="scientific">Mycetocola tolaasinivorans</name>
    <dbReference type="NCBI Taxonomy" id="76635"/>
    <lineage>
        <taxon>Bacteria</taxon>
        <taxon>Bacillati</taxon>
        <taxon>Actinomycetota</taxon>
        <taxon>Actinomycetes</taxon>
        <taxon>Micrococcales</taxon>
        <taxon>Microbacteriaceae</taxon>
        <taxon>Mycetocola</taxon>
    </lineage>
</organism>
<comment type="similarity">
    <text evidence="1 2">Belongs to the UPF0102 family.</text>
</comment>
<dbReference type="Pfam" id="PF02021">
    <property type="entry name" value="UPF0102"/>
    <property type="match status" value="1"/>
</dbReference>
<gene>
    <name evidence="3" type="ORF">D9V32_11505</name>
</gene>
<dbReference type="PANTHER" id="PTHR34039:SF1">
    <property type="entry name" value="UPF0102 PROTEIN YRAN"/>
    <property type="match status" value="1"/>
</dbReference>
<evidence type="ECO:0000256" key="1">
    <source>
        <dbReference type="ARBA" id="ARBA00006738"/>
    </source>
</evidence>
<dbReference type="InterPro" id="IPR011856">
    <property type="entry name" value="tRNA_endonuc-like_dom_sf"/>
</dbReference>
<dbReference type="HAMAP" id="MF_00048">
    <property type="entry name" value="UPF0102"/>
    <property type="match status" value="1"/>
</dbReference>
<dbReference type="InterPro" id="IPR003509">
    <property type="entry name" value="UPF0102_YraN-like"/>
</dbReference>
<dbReference type="AlphaFoldDB" id="A0A3L7A417"/>